<dbReference type="InterPro" id="IPR049082">
    <property type="entry name" value="T7SS_signal"/>
</dbReference>
<dbReference type="Pfam" id="PF21725">
    <property type="entry name" value="T7SS_signal"/>
    <property type="match status" value="1"/>
</dbReference>
<dbReference type="InterPro" id="IPR045351">
    <property type="entry name" value="DUF6531"/>
</dbReference>
<evidence type="ECO:0000259" key="4">
    <source>
        <dbReference type="Pfam" id="PF20148"/>
    </source>
</evidence>
<feature type="compositionally biased region" description="Low complexity" evidence="2">
    <location>
        <begin position="157"/>
        <end position="175"/>
    </location>
</feature>
<dbReference type="Gene3D" id="2.180.10.10">
    <property type="entry name" value="RHS repeat-associated core"/>
    <property type="match status" value="2"/>
</dbReference>
<dbReference type="RefSeq" id="WP_231446866.1">
    <property type="nucleotide sequence ID" value="NZ_JAJOMB010000016.1"/>
</dbReference>
<name>A0A9X1NG73_9ACTN</name>
<comment type="caution">
    <text evidence="7">The sequence shown here is derived from an EMBL/GenBank/DDBJ whole genome shotgun (WGS) entry which is preliminary data.</text>
</comment>
<dbReference type="NCBIfam" id="TIGR03696">
    <property type="entry name" value="Rhs_assc_core"/>
    <property type="match status" value="1"/>
</dbReference>
<dbReference type="Pfam" id="PF05593">
    <property type="entry name" value="RHS_repeat"/>
    <property type="match status" value="6"/>
</dbReference>
<dbReference type="InterPro" id="IPR036689">
    <property type="entry name" value="ESAT-6-like_sf"/>
</dbReference>
<reference evidence="7" key="1">
    <citation type="submission" date="2021-11" db="EMBL/GenBank/DDBJ databases">
        <title>Streptomyces corallinus and Kineosporia corallina sp. nov., two new coral-derived marine actinobacteria.</title>
        <authorList>
            <person name="Buangrab K."/>
            <person name="Sutthacheep M."/>
            <person name="Yeemin T."/>
            <person name="Harunari E."/>
            <person name="Igarashi Y."/>
            <person name="Sripreechasak P."/>
            <person name="Kanchanasin P."/>
            <person name="Tanasupawat S."/>
            <person name="Phongsopitanun W."/>
        </authorList>
    </citation>
    <scope>NUCLEOTIDE SEQUENCE</scope>
    <source>
        <strain evidence="7">JCM 31032</strain>
    </source>
</reference>
<dbReference type="PANTHER" id="PTHR32305:SF15">
    <property type="entry name" value="PROTEIN RHSA-RELATED"/>
    <property type="match status" value="1"/>
</dbReference>
<dbReference type="InterPro" id="IPR056823">
    <property type="entry name" value="TEN-like_YD-shell"/>
</dbReference>
<evidence type="ECO:0000256" key="2">
    <source>
        <dbReference type="SAM" id="MobiDB-lite"/>
    </source>
</evidence>
<feature type="region of interest" description="Disordered" evidence="2">
    <location>
        <begin position="132"/>
        <end position="175"/>
    </location>
</feature>
<dbReference type="InterPro" id="IPR006530">
    <property type="entry name" value="YD"/>
</dbReference>
<gene>
    <name evidence="7" type="ORF">LR394_26145</name>
</gene>
<dbReference type="Pfam" id="PF25023">
    <property type="entry name" value="TEN_YD-shell"/>
    <property type="match status" value="1"/>
</dbReference>
<feature type="compositionally biased region" description="Basic and acidic residues" evidence="2">
    <location>
        <begin position="138"/>
        <end position="156"/>
    </location>
</feature>
<keyword evidence="3" id="KW-0472">Membrane</keyword>
<feature type="transmembrane region" description="Helical" evidence="3">
    <location>
        <begin position="244"/>
        <end position="273"/>
    </location>
</feature>
<protein>
    <submittedName>
        <fullName evidence="7">DUF6531 domain-containing protein</fullName>
    </submittedName>
</protein>
<evidence type="ECO:0000256" key="3">
    <source>
        <dbReference type="SAM" id="Phobius"/>
    </source>
</evidence>
<keyword evidence="3" id="KW-0812">Transmembrane</keyword>
<evidence type="ECO:0000313" key="8">
    <source>
        <dbReference type="Proteomes" id="UP001138997"/>
    </source>
</evidence>
<dbReference type="NCBIfam" id="TIGR01643">
    <property type="entry name" value="YD_repeat_2x"/>
    <property type="match status" value="11"/>
</dbReference>
<dbReference type="Proteomes" id="UP001138997">
    <property type="component" value="Unassembled WGS sequence"/>
</dbReference>
<evidence type="ECO:0000256" key="1">
    <source>
        <dbReference type="ARBA" id="ARBA00022737"/>
    </source>
</evidence>
<feature type="domain" description="DUF6531" evidence="4">
    <location>
        <begin position="380"/>
        <end position="452"/>
    </location>
</feature>
<dbReference type="Pfam" id="PF20148">
    <property type="entry name" value="DUF6531"/>
    <property type="match status" value="1"/>
</dbReference>
<evidence type="ECO:0000259" key="6">
    <source>
        <dbReference type="Pfam" id="PF25023"/>
    </source>
</evidence>
<dbReference type="SUPFAM" id="SSF140453">
    <property type="entry name" value="EsxAB dimer-like"/>
    <property type="match status" value="1"/>
</dbReference>
<dbReference type="InterPro" id="IPR022385">
    <property type="entry name" value="Rhs_assc_core"/>
</dbReference>
<dbReference type="PANTHER" id="PTHR32305">
    <property type="match status" value="1"/>
</dbReference>
<feature type="domain" description="Putative T7SS secretion signal" evidence="5">
    <location>
        <begin position="19"/>
        <end position="188"/>
    </location>
</feature>
<dbReference type="InterPro" id="IPR050708">
    <property type="entry name" value="T6SS_VgrG/RHS"/>
</dbReference>
<keyword evidence="1" id="KW-0677">Repeat</keyword>
<organism evidence="7 8">
    <name type="scientific">Kineosporia babensis</name>
    <dbReference type="NCBI Taxonomy" id="499548"/>
    <lineage>
        <taxon>Bacteria</taxon>
        <taxon>Bacillati</taxon>
        <taxon>Actinomycetota</taxon>
        <taxon>Actinomycetes</taxon>
        <taxon>Kineosporiales</taxon>
        <taxon>Kineosporiaceae</taxon>
        <taxon>Kineosporia</taxon>
    </lineage>
</organism>
<evidence type="ECO:0000259" key="5">
    <source>
        <dbReference type="Pfam" id="PF21725"/>
    </source>
</evidence>
<dbReference type="Gene3D" id="1.10.287.1060">
    <property type="entry name" value="ESAT-6-like"/>
    <property type="match status" value="1"/>
</dbReference>
<keyword evidence="8" id="KW-1185">Reference proteome</keyword>
<evidence type="ECO:0000313" key="7">
    <source>
        <dbReference type="EMBL" id="MCD5314392.1"/>
    </source>
</evidence>
<keyword evidence="3" id="KW-1133">Transmembrane helix</keyword>
<proteinExistence type="predicted"/>
<dbReference type="InterPro" id="IPR031325">
    <property type="entry name" value="RHS_repeat"/>
</dbReference>
<dbReference type="EMBL" id="JAJOMB010000016">
    <property type="protein sequence ID" value="MCD5314392.1"/>
    <property type="molecule type" value="Genomic_DNA"/>
</dbReference>
<accession>A0A9X1NG73</accession>
<feature type="domain" description="Teneurin-like YD-shell" evidence="6">
    <location>
        <begin position="1118"/>
        <end position="1229"/>
    </location>
</feature>
<sequence>MARPSDWYVLDLDGDPTPGDPANVETLAGRFLDFADTAERCYRQVTSMAGDSAVMTWVGQSGDAFRNQFGEFPEQLRKLYTSHEMCGEALTRFAPVLEQAQGQADRALADGREARASLSSATAALAAATDDAGAASKNADKLQNPEKDAPEPDKDQVAQAVRDAQAAQQRQSDAQGAVGAAQSALDAAKRMAEQARQLREGAAKEAVRAIDEASDAGIRPRSFWEKLADFFKGLWEIICKIAEVLAIVFGVLAIIFGGPFAWIALIAGAILLVKAIVDFAQGKGNIMDLVFGLLGVIPGIKGLTTIGKVSALFKQGGLKAIGKAALTGAKDILKNLVANIKSLGAGLKDIVKKGLGGPIGKINTVPKITSKDIKGIPACGDPVDVATGRMFIDQSDLHLPGRLPLHLHRAHLSDHRFGRAFGPTWASWLDQRLIVQGDTVHLISAAGMILSYAMPGETGRELPVHGAAAPLRRTEEGFAIDNPDGAGSLFFGAADEEGEAPLLAVAGRHGQRIEVDRDEFDRITLIRHSGGYRVGVEHNEAGLVCALRMLPRADAPTDVHGDRPLLVRTFAYDERRRLTAIGDSEGRLLHYDYDDQGRIVRWRDRNDMWFRYEYDDQNRCVRTEGKDGYLSYGYDYAPGATKVTDSLGNVTTFTLNDELQLVAQTDPLGGTVRSEWDVQHNLLSRTDALGGTTRFSHDANGDVVAIESADGRRMTFEHSAPGQVSQVTQPDGAVWRREYDENGRVVSESTPSGMGYGYDYEGSGELAENVSESAEWDAAGLPTLVSNAQGQTLRFVRDRFGRTTEEIDDQGNRTTYRYTVDGELTEMVDPTGLIQRWVYDGEGNPVSYTDGAGRTTTHSYTGFDLLEETVEPDGARTRYRHDTELRLIEWTNPEGRSWRFEYDAAGRRIAETDFDDRRTEYRHDAAGNLIGERDPSGEVTDYAWDARGNLAARRNSAGETRYRYDAMGRMVQVIGTHAKVTLERDAMGRVIAETVNDRTVHTSYDENGRVVGRLTPAGGAAVWEYDVVGRPIMLHTARHRLDIGYDSNGYEAFRRLDNRVFSAHTADAMGRSLDRLVLSGDVTNPASMKPVYWQRTAYGPDSDPVQVSDPNGERQIELDLTGRVLAVRTEEGTAVETYAYNGNGDVVNADWAGAGAVGGAREYSGSRVVRAGQTWYDYDANGRTVSRERSSAEGQRYTWNADGRLTGVTTSDGQRWRYVYDPLGRRIAKDRLEPAGQRDRVVERTEYIWSGAMLVEEIRTDRAGRSDARTWHGLSVANGPVAQYEQHADREVVLGQSLTMVVNDVIGNPVALVDTAGEVRWQRRGTIWGRDAEGTEHGSGNGIPIRMPGQYLDPETGFHYNNQRYYDPETGRYLSPDPLGLAPAPNPVAYVRNPMVWIDPLGLAGKACKRKRVEPENYREAWDQFSTPAAAKNPDDLSEAAKLLGQRDMTYGGKFPDSKGYVQAVGPHKNVKEFSLDKNWESEHVMPMKATELGGWRGKNRDGEDDEIAMSIPYGAHRAGQDGMGLGITSTGSGETASQWAKWLGDKIKAGDSYGAYKEVVNDAMAVDKRAAGGLMHYLDDIGKHYPERLNQSQVDSLKAHVEYTYKNVHFFRDFGDHSASDAAGERLYKKLKREAAKEAAAADS</sequence>